<evidence type="ECO:0000256" key="2">
    <source>
        <dbReference type="SAM" id="MobiDB-lite"/>
    </source>
</evidence>
<gene>
    <name evidence="5" type="ORF">RI129_004633</name>
</gene>
<reference evidence="5 6" key="1">
    <citation type="journal article" date="2024" name="Insects">
        <title>An Improved Chromosome-Level Genome Assembly of the Firefly Pyrocoelia pectoralis.</title>
        <authorList>
            <person name="Fu X."/>
            <person name="Meyer-Rochow V.B."/>
            <person name="Ballantyne L."/>
            <person name="Zhu X."/>
        </authorList>
    </citation>
    <scope>NUCLEOTIDE SEQUENCE [LARGE SCALE GENOMIC DNA]</scope>
    <source>
        <strain evidence="5">XCY_ONT2</strain>
    </source>
</reference>
<dbReference type="PROSITE" id="PS50010">
    <property type="entry name" value="DH_2"/>
    <property type="match status" value="1"/>
</dbReference>
<evidence type="ECO:0008006" key="7">
    <source>
        <dbReference type="Google" id="ProtNLM"/>
    </source>
</evidence>
<dbReference type="InterPro" id="IPR055251">
    <property type="entry name" value="SOS1_NGEF_PH"/>
</dbReference>
<dbReference type="PANTHER" id="PTHR22826:SF106">
    <property type="entry name" value="TRIO, ISOFORM A"/>
    <property type="match status" value="1"/>
</dbReference>
<dbReference type="Proteomes" id="UP001329430">
    <property type="component" value="Chromosome 3"/>
</dbReference>
<feature type="domain" description="PH" evidence="3">
    <location>
        <begin position="599"/>
        <end position="702"/>
    </location>
</feature>
<feature type="region of interest" description="Disordered" evidence="2">
    <location>
        <begin position="724"/>
        <end position="749"/>
    </location>
</feature>
<feature type="compositionally biased region" description="Polar residues" evidence="2">
    <location>
        <begin position="724"/>
        <end position="742"/>
    </location>
</feature>
<dbReference type="EMBL" id="JAVRBK010000003">
    <property type="protein sequence ID" value="KAK5646169.1"/>
    <property type="molecule type" value="Genomic_DNA"/>
</dbReference>
<dbReference type="PANTHER" id="PTHR22826">
    <property type="entry name" value="RHO GUANINE EXCHANGE FACTOR-RELATED"/>
    <property type="match status" value="1"/>
</dbReference>
<dbReference type="Gene3D" id="1.20.900.10">
    <property type="entry name" value="Dbl homology (DH) domain"/>
    <property type="match status" value="1"/>
</dbReference>
<dbReference type="AlphaFoldDB" id="A0AAN7VLA9"/>
<dbReference type="Gene3D" id="2.30.29.30">
    <property type="entry name" value="Pleckstrin-homology domain (PH domain)/Phosphotyrosine-binding domain (PTB)"/>
    <property type="match status" value="1"/>
</dbReference>
<dbReference type="SUPFAM" id="SSF50729">
    <property type="entry name" value="PH domain-like"/>
    <property type="match status" value="1"/>
</dbReference>
<dbReference type="GO" id="GO:0005737">
    <property type="term" value="C:cytoplasm"/>
    <property type="evidence" value="ECO:0007669"/>
    <property type="project" value="TreeGrafter"/>
</dbReference>
<accession>A0AAN7VLA9</accession>
<dbReference type="GO" id="GO:0005085">
    <property type="term" value="F:guanyl-nucleotide exchange factor activity"/>
    <property type="evidence" value="ECO:0007669"/>
    <property type="project" value="UniProtKB-KW"/>
</dbReference>
<dbReference type="InterPro" id="IPR011993">
    <property type="entry name" value="PH-like_dom_sf"/>
</dbReference>
<organism evidence="5 6">
    <name type="scientific">Pyrocoelia pectoralis</name>
    <dbReference type="NCBI Taxonomy" id="417401"/>
    <lineage>
        <taxon>Eukaryota</taxon>
        <taxon>Metazoa</taxon>
        <taxon>Ecdysozoa</taxon>
        <taxon>Arthropoda</taxon>
        <taxon>Hexapoda</taxon>
        <taxon>Insecta</taxon>
        <taxon>Pterygota</taxon>
        <taxon>Neoptera</taxon>
        <taxon>Endopterygota</taxon>
        <taxon>Coleoptera</taxon>
        <taxon>Polyphaga</taxon>
        <taxon>Elateriformia</taxon>
        <taxon>Elateroidea</taxon>
        <taxon>Lampyridae</taxon>
        <taxon>Lampyrinae</taxon>
        <taxon>Pyrocoelia</taxon>
    </lineage>
</organism>
<dbReference type="CDD" id="cd00160">
    <property type="entry name" value="RhoGEF"/>
    <property type="match status" value="1"/>
</dbReference>
<dbReference type="InterPro" id="IPR001849">
    <property type="entry name" value="PH_domain"/>
</dbReference>
<dbReference type="Pfam" id="PF00621">
    <property type="entry name" value="RhoGEF"/>
    <property type="match status" value="1"/>
</dbReference>
<comment type="caution">
    <text evidence="5">The sequence shown here is derived from an EMBL/GenBank/DDBJ whole genome shotgun (WGS) entry which is preliminary data.</text>
</comment>
<dbReference type="SMART" id="SM00233">
    <property type="entry name" value="PH"/>
    <property type="match status" value="1"/>
</dbReference>
<evidence type="ECO:0000259" key="4">
    <source>
        <dbReference type="PROSITE" id="PS50010"/>
    </source>
</evidence>
<keyword evidence="6" id="KW-1185">Reference proteome</keyword>
<evidence type="ECO:0000256" key="1">
    <source>
        <dbReference type="ARBA" id="ARBA00022658"/>
    </source>
</evidence>
<evidence type="ECO:0000313" key="5">
    <source>
        <dbReference type="EMBL" id="KAK5646169.1"/>
    </source>
</evidence>
<dbReference type="Pfam" id="PF22697">
    <property type="entry name" value="SOS1_NGEF_PH"/>
    <property type="match status" value="1"/>
</dbReference>
<keyword evidence="1" id="KW-0344">Guanine-nucleotide releasing factor</keyword>
<dbReference type="PROSITE" id="PS50003">
    <property type="entry name" value="PH_DOMAIN"/>
    <property type="match status" value="1"/>
</dbReference>
<name>A0AAN7VLA9_9COLE</name>
<dbReference type="GO" id="GO:0007411">
    <property type="term" value="P:axon guidance"/>
    <property type="evidence" value="ECO:0007669"/>
    <property type="project" value="TreeGrafter"/>
</dbReference>
<feature type="region of interest" description="Disordered" evidence="2">
    <location>
        <begin position="120"/>
        <end position="172"/>
    </location>
</feature>
<feature type="compositionally biased region" description="Polar residues" evidence="2">
    <location>
        <begin position="128"/>
        <end position="154"/>
    </location>
</feature>
<dbReference type="InterPro" id="IPR051336">
    <property type="entry name" value="RhoGEF_Guanine_NuclExch_SF"/>
</dbReference>
<dbReference type="InterPro" id="IPR000219">
    <property type="entry name" value="DH_dom"/>
</dbReference>
<feature type="domain" description="DH" evidence="4">
    <location>
        <begin position="414"/>
        <end position="594"/>
    </location>
</feature>
<dbReference type="GO" id="GO:0019898">
    <property type="term" value="C:extrinsic component of membrane"/>
    <property type="evidence" value="ECO:0007669"/>
    <property type="project" value="TreeGrafter"/>
</dbReference>
<dbReference type="InterPro" id="IPR035899">
    <property type="entry name" value="DBL_dom_sf"/>
</dbReference>
<dbReference type="SUPFAM" id="SSF48065">
    <property type="entry name" value="DBL homology domain (DH-domain)"/>
    <property type="match status" value="1"/>
</dbReference>
<proteinExistence type="predicted"/>
<sequence length="757" mass="87359">MSAISSAIRKRDYGNIRRNRESGEVKSLVLEYESVLSREKCDNIPHKVMGSDVSSEKSIAYNSNNNNNIVKRRINELNKRQIENNAAPNKKVINTYYNRSKSEDITKKREYTWPPIITTRPTTEESKSTNCMSGETPKQGNSITSNSVVPQSHDNSSLANSSYNNSINGNEDRIQIPAQPSRLSDEFVEIEKKLKEAHQTIIELNNNHNVPTYTSEILHVFGNGHSSKQVLSDLDGVENVDIFVSERNGTDLNKDFGEVSKEDLINTDFIEAYNHKGCELLITSVNAVKECSSSNEDVTGALINDLNFTDDEQSSVTRNGKPLKQRNSINNQTYFTAEELNALIPEEEDYIEELLSENGNSVLNTAGIKSETIYDSLHNPRIAKVTSIRRKDQFVQIPQRNEDQTHKADIVKPKIRYIMEEIVDTEKKYMNHLECILLDYLPYLRKKKVVQKCAKMSDIFISVKDIYKSTKKFYKALKHCTNHEEVGKIFIEFKPLFEMYPGYCRNKPLVDHYLHNDFKEIVMKREKELNDHLGLGSHLLTPIQRLGKYTLFLEQIEKELRRENRTCIYITFAIELVRTQMATGDLYIAVDSIRGCPINLLEQGTLLLKENFNVLKPKKYEAVLFLFEKILIFTTRDTKNWDLFTYRGNIMLDELGIATCDYEPLLFVLKRFSSKGYNEFTIEAKRDKEKKIWTDQIEKLLWNQLVECREKQRNIKHDVSNDEASNGVTFRTRNPKNNSNSLPGHGRPKSKFYLNEV</sequence>
<evidence type="ECO:0000313" key="6">
    <source>
        <dbReference type="Proteomes" id="UP001329430"/>
    </source>
</evidence>
<feature type="compositionally biased region" description="Low complexity" evidence="2">
    <location>
        <begin position="155"/>
        <end position="168"/>
    </location>
</feature>
<dbReference type="SMART" id="SM00325">
    <property type="entry name" value="RhoGEF"/>
    <property type="match status" value="1"/>
</dbReference>
<protein>
    <recommendedName>
        <fullName evidence="7">DH domain-containing protein</fullName>
    </recommendedName>
</protein>
<evidence type="ECO:0000259" key="3">
    <source>
        <dbReference type="PROSITE" id="PS50003"/>
    </source>
</evidence>